<proteinExistence type="predicted"/>
<keyword evidence="1" id="KW-0812">Transmembrane</keyword>
<feature type="transmembrane region" description="Helical" evidence="1">
    <location>
        <begin position="77"/>
        <end position="94"/>
    </location>
</feature>
<dbReference type="InterPro" id="IPR052529">
    <property type="entry name" value="Bact_Transport_Assoc"/>
</dbReference>
<gene>
    <name evidence="3" type="ORF">M2650_10130</name>
</gene>
<keyword evidence="4" id="KW-1185">Reference proteome</keyword>
<feature type="transmembrane region" description="Helical" evidence="1">
    <location>
        <begin position="229"/>
        <end position="248"/>
    </location>
</feature>
<feature type="transmembrane region" description="Helical" evidence="1">
    <location>
        <begin position="26"/>
        <end position="44"/>
    </location>
</feature>
<reference evidence="3 4" key="1">
    <citation type="submission" date="2022-05" db="EMBL/GenBank/DDBJ databases">
        <title>Luteimonas sp. SX5, whole genome shotgun sequencing project.</title>
        <authorList>
            <person name="Zhao G."/>
            <person name="Shen L."/>
        </authorList>
    </citation>
    <scope>NUCLEOTIDE SEQUENCE [LARGE SCALE GENOMIC DNA]</scope>
    <source>
        <strain evidence="3 4">SX5</strain>
    </source>
</reference>
<feature type="transmembrane region" description="Helical" evidence="1">
    <location>
        <begin position="335"/>
        <end position="358"/>
    </location>
</feature>
<protein>
    <submittedName>
        <fullName evidence="3">DUF418 domain-containing protein</fullName>
    </submittedName>
</protein>
<feature type="transmembrane region" description="Helical" evidence="1">
    <location>
        <begin position="370"/>
        <end position="389"/>
    </location>
</feature>
<evidence type="ECO:0000313" key="3">
    <source>
        <dbReference type="EMBL" id="MCL1634985.1"/>
    </source>
</evidence>
<dbReference type="EMBL" id="JAMBEP010000001">
    <property type="protein sequence ID" value="MCL1634985.1"/>
    <property type="molecule type" value="Genomic_DNA"/>
</dbReference>
<feature type="transmembrane region" description="Helical" evidence="1">
    <location>
        <begin position="401"/>
        <end position="425"/>
    </location>
</feature>
<keyword evidence="1" id="KW-0472">Membrane</keyword>
<feature type="transmembrane region" description="Helical" evidence="1">
    <location>
        <begin position="445"/>
        <end position="465"/>
    </location>
</feature>
<keyword evidence="1" id="KW-1133">Transmembrane helix</keyword>
<feature type="transmembrane region" description="Helical" evidence="1">
    <location>
        <begin position="172"/>
        <end position="190"/>
    </location>
</feature>
<accession>A0ABT0MJE5</accession>
<sequence length="530" mass="57313">MNLPSTPMPSALSPIAEQERIRTLDIVRAVALFGVFLMNVEYFARPLQAPERMIEPGLRGLNHALAWFEYVFMHGKFWTLFAMLFGMGFAVMLGRAEMRGGDFAAPYLRRTAALMAIGLAHGVLVWGGDILHSYAIGACVLLVVLRGRWWWLLLPSLAFLAAQVAWGSSRALFTAMIAFLMFAGAGAFVRERSAAAGTARRFPYSTLLSWTLLLSAIGFGVLWIVSPGFVPLAAMVSSALLGAASFSLRPAGLSRLWRAGASIYLILPLAISATILLGKLQLSTPAQAPPAASAAYAAAEAAAAQAASINASGSYAQNVALRWDYLADMLTSGEIYLLISVVGMFLIGFWFVRAGAIGDVQANRGLFRRMAAFGIPVGIALALSSAAFYTGDDPAKRDQAFLAANLMTVANLALSLGYLGALVLFVHSREKLRLRWLAPAGRMALTNYLTQSVVGTLVFYGYGLGLRMDRIGQLALVIGVFALQVLASRWWMSRFHFGPAEWFWRAATYARWPPLFRHRAPAAAIAAESA</sequence>
<dbReference type="RefSeq" id="WP_249473856.1">
    <property type="nucleotide sequence ID" value="NZ_JAMBEP010000001.1"/>
</dbReference>
<dbReference type="PANTHER" id="PTHR30590:SF2">
    <property type="entry name" value="INNER MEMBRANE PROTEIN"/>
    <property type="match status" value="1"/>
</dbReference>
<feature type="domain" description="DUF418" evidence="2">
    <location>
        <begin position="352"/>
        <end position="510"/>
    </location>
</feature>
<feature type="transmembrane region" description="Helical" evidence="1">
    <location>
        <begin position="471"/>
        <end position="492"/>
    </location>
</feature>
<evidence type="ECO:0000313" key="4">
    <source>
        <dbReference type="Proteomes" id="UP001431217"/>
    </source>
</evidence>
<name>A0ABT0MJE5_9GAMM</name>
<feature type="transmembrane region" description="Helical" evidence="1">
    <location>
        <begin position="202"/>
        <end position="223"/>
    </location>
</feature>
<dbReference type="Proteomes" id="UP001431217">
    <property type="component" value="Unassembled WGS sequence"/>
</dbReference>
<dbReference type="PANTHER" id="PTHR30590">
    <property type="entry name" value="INNER MEMBRANE PROTEIN"/>
    <property type="match status" value="1"/>
</dbReference>
<organism evidence="3 4">
    <name type="scientific">Luteimonas galliterrae</name>
    <dbReference type="NCBI Taxonomy" id="2940486"/>
    <lineage>
        <taxon>Bacteria</taxon>
        <taxon>Pseudomonadati</taxon>
        <taxon>Pseudomonadota</taxon>
        <taxon>Gammaproteobacteria</taxon>
        <taxon>Lysobacterales</taxon>
        <taxon>Lysobacteraceae</taxon>
        <taxon>Luteimonas</taxon>
    </lineage>
</organism>
<evidence type="ECO:0000256" key="1">
    <source>
        <dbReference type="SAM" id="Phobius"/>
    </source>
</evidence>
<evidence type="ECO:0000259" key="2">
    <source>
        <dbReference type="Pfam" id="PF04235"/>
    </source>
</evidence>
<dbReference type="InterPro" id="IPR007349">
    <property type="entry name" value="DUF418"/>
</dbReference>
<dbReference type="Pfam" id="PF04235">
    <property type="entry name" value="DUF418"/>
    <property type="match status" value="1"/>
</dbReference>
<feature type="transmembrane region" description="Helical" evidence="1">
    <location>
        <begin position="260"/>
        <end position="280"/>
    </location>
</feature>
<comment type="caution">
    <text evidence="3">The sequence shown here is derived from an EMBL/GenBank/DDBJ whole genome shotgun (WGS) entry which is preliminary data.</text>
</comment>
<feature type="transmembrane region" description="Helical" evidence="1">
    <location>
        <begin position="114"/>
        <end position="142"/>
    </location>
</feature>